<dbReference type="SMART" id="SM00486">
    <property type="entry name" value="POLBc"/>
    <property type="match status" value="1"/>
</dbReference>
<feature type="domain" description="DNA-directed DNA polymerase family B mitochondria/virus" evidence="12">
    <location>
        <begin position="1142"/>
        <end position="1238"/>
    </location>
</feature>
<evidence type="ECO:0000259" key="12">
    <source>
        <dbReference type="Pfam" id="PF03175"/>
    </source>
</evidence>
<dbReference type="InterPro" id="IPR000814">
    <property type="entry name" value="TBP"/>
</dbReference>
<evidence type="ECO:0000256" key="1">
    <source>
        <dbReference type="ARBA" id="ARBA00005560"/>
    </source>
</evidence>
<feature type="domain" description="NADAR" evidence="13">
    <location>
        <begin position="1497"/>
        <end position="1578"/>
    </location>
</feature>
<dbReference type="SUPFAM" id="SSF53098">
    <property type="entry name" value="Ribonuclease H-like"/>
    <property type="match status" value="1"/>
</dbReference>
<evidence type="ECO:0000256" key="4">
    <source>
        <dbReference type="ARBA" id="ARBA00022679"/>
    </source>
</evidence>
<evidence type="ECO:0000256" key="2">
    <source>
        <dbReference type="ARBA" id="ARBA00005755"/>
    </source>
</evidence>
<feature type="domain" description="DNA-directed DNA polymerase family B mitochondria/virus" evidence="12">
    <location>
        <begin position="943"/>
        <end position="1111"/>
    </location>
</feature>
<dbReference type="Gene3D" id="3.40.960.10">
    <property type="entry name" value="VSR Endonuclease"/>
    <property type="match status" value="1"/>
</dbReference>
<keyword evidence="9" id="KW-0804">Transcription</keyword>
<dbReference type="Proteomes" id="UP000015104">
    <property type="component" value="Unassembled WGS sequence"/>
</dbReference>
<evidence type="ECO:0000256" key="9">
    <source>
        <dbReference type="ARBA" id="ARBA00023163"/>
    </source>
</evidence>
<accession>A0A158P5K4</accession>
<reference evidence="14" key="2">
    <citation type="submission" date="2016-04" db="UniProtKB">
        <authorList>
            <consortium name="EnsemblMetazoa"/>
        </authorList>
    </citation>
    <scope>IDENTIFICATION</scope>
</reference>
<dbReference type="InterPro" id="IPR006172">
    <property type="entry name" value="DNA-dir_DNA_pol_B"/>
</dbReference>
<dbReference type="InterPro" id="IPR012816">
    <property type="entry name" value="NADAR"/>
</dbReference>
<dbReference type="Gene3D" id="3.30.310.10">
    <property type="entry name" value="TATA-Binding Protein"/>
    <property type="match status" value="2"/>
</dbReference>
<dbReference type="PANTHER" id="PTHR33568">
    <property type="entry name" value="DNA POLYMERASE"/>
    <property type="match status" value="1"/>
</dbReference>
<dbReference type="GO" id="GO:0003887">
    <property type="term" value="F:DNA-directed DNA polymerase activity"/>
    <property type="evidence" value="ECO:0007669"/>
    <property type="project" value="UniProtKB-KW"/>
</dbReference>
<proteinExistence type="inferred from homology"/>
<dbReference type="InterPro" id="IPR043502">
    <property type="entry name" value="DNA/RNA_pol_sf"/>
</dbReference>
<evidence type="ECO:0000256" key="6">
    <source>
        <dbReference type="ARBA" id="ARBA00022705"/>
    </source>
</evidence>
<evidence type="ECO:0000256" key="11">
    <source>
        <dbReference type="SAM" id="MobiDB-lite"/>
    </source>
</evidence>
<comment type="similarity">
    <text evidence="2">Belongs to the DNA polymerase type-B family.</text>
</comment>
<evidence type="ECO:0000256" key="3">
    <source>
        <dbReference type="ARBA" id="ARBA00012417"/>
    </source>
</evidence>
<dbReference type="InterPro" id="IPR012295">
    <property type="entry name" value="TBP_dom_sf"/>
</dbReference>
<dbReference type="SUPFAM" id="SSF56672">
    <property type="entry name" value="DNA/RNA polymerases"/>
    <property type="match status" value="1"/>
</dbReference>
<evidence type="ECO:0000313" key="14">
    <source>
        <dbReference type="EnsemblMetazoa" id="tetur39g00851.1"/>
    </source>
</evidence>
<feature type="compositionally biased region" description="Polar residues" evidence="11">
    <location>
        <begin position="120"/>
        <end position="134"/>
    </location>
</feature>
<dbReference type="Pfam" id="PF08719">
    <property type="entry name" value="NADAR"/>
    <property type="match status" value="1"/>
</dbReference>
<dbReference type="EnsemblMetazoa" id="tetur39g00851.1">
    <property type="protein sequence ID" value="tetur39g00851.1"/>
    <property type="gene ID" value="tetur39g00851"/>
</dbReference>
<dbReference type="CDD" id="cd15457">
    <property type="entry name" value="NADAR"/>
    <property type="match status" value="1"/>
</dbReference>
<dbReference type="EMBL" id="CAEY01001103">
    <property type="status" value="NOT_ANNOTATED_CDS"/>
    <property type="molecule type" value="Genomic_DNA"/>
</dbReference>
<dbReference type="InterPro" id="IPR036397">
    <property type="entry name" value="RNaseH_sf"/>
</dbReference>
<dbReference type="Gene3D" id="3.30.420.10">
    <property type="entry name" value="Ribonuclease H-like superfamily/Ribonuclease H"/>
    <property type="match status" value="1"/>
</dbReference>
<keyword evidence="4" id="KW-0808">Transferase</keyword>
<dbReference type="GO" id="GO:0006260">
    <property type="term" value="P:DNA replication"/>
    <property type="evidence" value="ECO:0007669"/>
    <property type="project" value="UniProtKB-KW"/>
</dbReference>
<dbReference type="GO" id="GO:0000166">
    <property type="term" value="F:nucleotide binding"/>
    <property type="evidence" value="ECO:0007669"/>
    <property type="project" value="InterPro"/>
</dbReference>
<keyword evidence="15" id="KW-1185">Reference proteome</keyword>
<evidence type="ECO:0000313" key="15">
    <source>
        <dbReference type="Proteomes" id="UP000015104"/>
    </source>
</evidence>
<dbReference type="SUPFAM" id="SSF55945">
    <property type="entry name" value="TATA-box binding protein-like"/>
    <property type="match status" value="2"/>
</dbReference>
<feature type="domain" description="DNA-directed DNA polymerase family B mitochondria/virus" evidence="12">
    <location>
        <begin position="620"/>
        <end position="805"/>
    </location>
</feature>
<reference evidence="15" key="1">
    <citation type="submission" date="2011-08" db="EMBL/GenBank/DDBJ databases">
        <authorList>
            <person name="Rombauts S."/>
        </authorList>
    </citation>
    <scope>NUCLEOTIDE SEQUENCE</scope>
    <source>
        <strain evidence="15">London</strain>
    </source>
</reference>
<dbReference type="InterPro" id="IPR012337">
    <property type="entry name" value="RNaseH-like_sf"/>
</dbReference>
<comment type="similarity">
    <text evidence="1">Belongs to the TBP family.</text>
</comment>
<dbReference type="Gene3D" id="3.90.1600.10">
    <property type="entry name" value="Palm domain of DNA polymerase"/>
    <property type="match status" value="1"/>
</dbReference>
<feature type="region of interest" description="Disordered" evidence="11">
    <location>
        <begin position="120"/>
        <end position="142"/>
    </location>
</feature>
<evidence type="ECO:0000256" key="7">
    <source>
        <dbReference type="ARBA" id="ARBA00022932"/>
    </source>
</evidence>
<keyword evidence="7" id="KW-0239">DNA-directed DNA polymerase</keyword>
<evidence type="ECO:0000256" key="10">
    <source>
        <dbReference type="ARBA" id="ARBA00049244"/>
    </source>
</evidence>
<protein>
    <recommendedName>
        <fullName evidence="3">DNA-directed DNA polymerase</fullName>
        <ecNumber evidence="3">2.7.7.7</ecNumber>
    </recommendedName>
</protein>
<dbReference type="GO" id="GO:0042575">
    <property type="term" value="C:DNA polymerase complex"/>
    <property type="evidence" value="ECO:0007669"/>
    <property type="project" value="UniProtKB-ARBA"/>
</dbReference>
<dbReference type="Pfam" id="PF03175">
    <property type="entry name" value="DNA_pol_B_2"/>
    <property type="match status" value="3"/>
</dbReference>
<dbReference type="SUPFAM" id="SSF143990">
    <property type="entry name" value="YbiA-like"/>
    <property type="match status" value="1"/>
</dbReference>
<keyword evidence="8" id="KW-0238">DNA-binding</keyword>
<keyword evidence="6" id="KW-0235">DNA replication</keyword>
<dbReference type="InterPro" id="IPR004868">
    <property type="entry name" value="DNA-dir_DNA_pol_B_mt/vir"/>
</dbReference>
<dbReference type="PANTHER" id="PTHR33568:SF3">
    <property type="entry name" value="DNA-DIRECTED DNA POLYMERASE"/>
    <property type="match status" value="1"/>
</dbReference>
<dbReference type="EC" id="2.7.7.7" evidence="3"/>
<name>A0A158P5K4_TETUR</name>
<organism evidence="14 15">
    <name type="scientific">Tetranychus urticae</name>
    <name type="common">Two-spotted spider mite</name>
    <dbReference type="NCBI Taxonomy" id="32264"/>
    <lineage>
        <taxon>Eukaryota</taxon>
        <taxon>Metazoa</taxon>
        <taxon>Ecdysozoa</taxon>
        <taxon>Arthropoda</taxon>
        <taxon>Chelicerata</taxon>
        <taxon>Arachnida</taxon>
        <taxon>Acari</taxon>
        <taxon>Acariformes</taxon>
        <taxon>Trombidiformes</taxon>
        <taxon>Prostigmata</taxon>
        <taxon>Eleutherengona</taxon>
        <taxon>Raphignathae</taxon>
        <taxon>Tetranychoidea</taxon>
        <taxon>Tetranychidae</taxon>
        <taxon>Tetranychus</taxon>
    </lineage>
</organism>
<dbReference type="Gene3D" id="1.10.357.40">
    <property type="entry name" value="YbiA-like"/>
    <property type="match status" value="1"/>
</dbReference>
<keyword evidence="5" id="KW-0548">Nucleotidyltransferase</keyword>
<evidence type="ECO:0000256" key="8">
    <source>
        <dbReference type="ARBA" id="ARBA00023125"/>
    </source>
</evidence>
<dbReference type="Pfam" id="PF00352">
    <property type="entry name" value="TBP"/>
    <property type="match status" value="2"/>
</dbReference>
<comment type="catalytic activity">
    <reaction evidence="10">
        <text>DNA(n) + a 2'-deoxyribonucleoside 5'-triphosphate = DNA(n+1) + diphosphate</text>
        <dbReference type="Rhea" id="RHEA:22508"/>
        <dbReference type="Rhea" id="RHEA-COMP:17339"/>
        <dbReference type="Rhea" id="RHEA-COMP:17340"/>
        <dbReference type="ChEBI" id="CHEBI:33019"/>
        <dbReference type="ChEBI" id="CHEBI:61560"/>
        <dbReference type="ChEBI" id="CHEBI:173112"/>
        <dbReference type="EC" id="2.7.7.7"/>
    </reaction>
</comment>
<sequence length="2275" mass="260892">MSQESVFNVSIDYESIDQLVMDLALECEIDDEICMEVGDSYARQVLEAELDQQLNDDINFDECIEMQSCLGHSLEVREETMYDAQLPVEMEIDLTQPCLVTMPQTSDGIIQQVASEQPIRTSQVGFGTPSSNNENSHDQSSERIQDIQIDFEVTEEGPWRSNPTFHSKTKLLRAKLVYDENRMIDLIQVSSAIDTAYERFVEKLISDASSNDMIYITFRNTSENRELYVAFLKRNFNKETFLDRAYALAQSAGSFLDSNIFEIKVQIVECLSGGANRISRLQPGSLRSHLKKSVHEIINDDNQCGYIAIAIGKFLADLQIGDPNLPTNWKNLRRHERIQRKLAADLFMSLDMVCETAVDMNILADIQEKLENYQIIVIDQRTQLKIFGGPEQERQIFLEFTQANHYNVITKIAGYMDCNHFCTRCWVKGNKANHFCRDSCSKCSSASPCRTAAPVLCDICHIEFNSQACFDTHIQKSMCIRKMKCETCWIVYNAGQPHICDTYKCTLCNCDYTHSPHYCHIKVLDPEELRKDDQKPSFLICYDIESMQVPLSNSEFEHQPNLLISHTICNECADYNSFTKNSSSCDSCGELEHIFQGSECVKKFCDYLYNYIAPIAHKKKARVTIVAHNQRGYDGHFIIQDFYKRDFQAAPNLIMTGSKILFASIANLRFIDSLSLFMQPLSSLCKSFNITELKKGFFPHRFNTPENQKYVGPMPQIEFYDPTSMKPKQYTEFLQWYQQQAGVEFDFNKEIIEYCRSDVQILQTSMLKFTTLFKSVTGLNPITRGFTLASIAMETFRANMLKPESLGITPTIGYGDRKHSVVGTAWLDSQEKMIGKKILREHRIGNFYADGYIPETKQVFEFWGCYFHGCPLCYQDRTHIIRMGDQDISVSVLFDRVQTKRIYYAHRGMTLHEIWEHELDKCDPYIKSRISSYEIIKKVGPISIRESFFGGRTNNIKFHHKCTGNERIRYLDFTSLYPYVLKKYQYPMDHPELIQENFVEIDSYFGFIKCKVLPPRNMNIAILPMRIGKKLLFPLCRTCAIEMSHSVCNHTEDDRYLTNTWTSIELQEAVKNGYRIVKIYQILHYPKPDESDSQFASYIRMWLKIKQEASGWPSWCQTEDDKAKYVFDYKSAEDVDLDPSKIEKNPGKRSIAKLMLNSFWGKLAQNQNMPKTDVLRSYADLWGVLNNPEFETLGLFEANQDTIIVQHKFNEESIEKVNPGKTNIAVASFVTAYARLELFRLLQLIENHREGRVLYFDTDSVVFIERDGDPEIKCGDYLGELTDEIEPGWICTQFVTLGPKNYGYESTGPNGEVKATIKVKGIKLTAAALDIITIERLVSMISNYIEGQQDEVLIQQSNITSNKFTHVVRTRCFEKIYRAVSEKRRIDGNNTRPYVNLMTKLLNAVLVTLGIALVVKDQMNLNDEASSSQQTSESTSEYKPDYSIFKFGALDKDWSLLYPTDDTHSFVVENDLRYPSVDQYIWNWVRIEKEHYENLDDHFKEHLFTHLTAGYYAKCKASPATRKMLLSTGSRLIVFCRKDDEWYSCGLDKEDANTENPGKWCGKNMVGLALMHVRARIREEWKVENLDGKGQRKRQKKDYYLKQAGDGLPIQTYAGIKYQRGSGFFGRVFSTHILPILRYLGSQALGTGKAILDDIKTSATNRVIDTVNEVAKEAIKRKLPKKEEQQSGSGVKRQNEAFLPELDIFTVPATQKSIERGYETQHRPVSALDANSHIDFHIPTSNDEYILLHETYMYVKMQIEAAKNDEKPVTAEDWDTITPTNNLLHSMIKGVTLSIGNKEVNMSNNLYAYRAYFDNLLGFSSSAKKSHLASCLWMDDIDKRRNLFKPAAGGSKSKVVDLYGRIHIDLTFQGKALVGGCDLKIKIIPHNIDFFMNYPEGYNLNLKLLDCSLYVHRLRANPSLLSAHTKALAIASAKYPVTRVELKQIAIPNGSMDAMLDNIVIGQLPRRVFIACVSNAAYNGNRSVDPFVFNHYDICYAACYYDGVQYPSNAYQPDFGNNLYVKEYTGLFQSMNMNSTETTIDITRDEFSNGKTIFGFNFAPDLSNGCGVVGHLNSIKRGTLRVYLRFKKPITEVIDVILYCEFDNLIEIDGERNYVVPFDIKLDLLKFVVGNVDYRVKRFNGAIVKDFGCCLLVFRNGRINVVGAKSEIQADNAIKKFCEAVQQPGSSYEKSIVNLVASCDIEERIDLVMLQKKFPEYFQYFPEIYPAAYFKLPDMKAKVLVFHTGKLVFTGFKTNEDMNHVCDKLMQFLFRNKHS</sequence>
<dbReference type="InterPro" id="IPR023211">
    <property type="entry name" value="DNA_pol_palm_dom_sf"/>
</dbReference>
<evidence type="ECO:0000256" key="5">
    <source>
        <dbReference type="ARBA" id="ARBA00022695"/>
    </source>
</evidence>
<dbReference type="InterPro" id="IPR037238">
    <property type="entry name" value="YbiA-like_sf"/>
</dbReference>
<dbReference type="Gene3D" id="1.10.287.690">
    <property type="entry name" value="Helix hairpin bin"/>
    <property type="match status" value="1"/>
</dbReference>
<dbReference type="GO" id="GO:0006352">
    <property type="term" value="P:DNA-templated transcription initiation"/>
    <property type="evidence" value="ECO:0007669"/>
    <property type="project" value="InterPro"/>
</dbReference>
<evidence type="ECO:0000259" key="13">
    <source>
        <dbReference type="Pfam" id="PF08719"/>
    </source>
</evidence>
<dbReference type="GO" id="GO:0003677">
    <property type="term" value="F:DNA binding"/>
    <property type="evidence" value="ECO:0007669"/>
    <property type="project" value="UniProtKB-KW"/>
</dbReference>